<gene>
    <name evidence="1" type="ORF">S01H1_31946</name>
</gene>
<accession>X0TM22</accession>
<comment type="caution">
    <text evidence="1">The sequence shown here is derived from an EMBL/GenBank/DDBJ whole genome shotgun (WGS) entry which is preliminary data.</text>
</comment>
<dbReference type="EMBL" id="BARS01019746">
    <property type="protein sequence ID" value="GAF94294.1"/>
    <property type="molecule type" value="Genomic_DNA"/>
</dbReference>
<protein>
    <submittedName>
        <fullName evidence="1">Uncharacterized protein</fullName>
    </submittedName>
</protein>
<feature type="non-terminal residue" evidence="1">
    <location>
        <position position="1"/>
    </location>
</feature>
<evidence type="ECO:0000313" key="1">
    <source>
        <dbReference type="EMBL" id="GAF94294.1"/>
    </source>
</evidence>
<sequence>GFDVDADNFQVNGCRFTGAVVINPAGAAGTTPIGNVWSGNTIFALTSNPGLIPVNDLPLFTGNVIAGGGATLTPGGTHAGSLTNSLPP</sequence>
<reference evidence="1" key="1">
    <citation type="journal article" date="2014" name="Front. Microbiol.">
        <title>High frequency of phylogenetically diverse reductive dehalogenase-homologous genes in deep subseafloor sedimentary metagenomes.</title>
        <authorList>
            <person name="Kawai M."/>
            <person name="Futagami T."/>
            <person name="Toyoda A."/>
            <person name="Takaki Y."/>
            <person name="Nishi S."/>
            <person name="Hori S."/>
            <person name="Arai W."/>
            <person name="Tsubouchi T."/>
            <person name="Morono Y."/>
            <person name="Uchiyama I."/>
            <person name="Ito T."/>
            <person name="Fujiyama A."/>
            <person name="Inagaki F."/>
            <person name="Takami H."/>
        </authorList>
    </citation>
    <scope>NUCLEOTIDE SEQUENCE</scope>
    <source>
        <strain evidence="1">Expedition CK06-06</strain>
    </source>
</reference>
<name>X0TM22_9ZZZZ</name>
<proteinExistence type="predicted"/>
<organism evidence="1">
    <name type="scientific">marine sediment metagenome</name>
    <dbReference type="NCBI Taxonomy" id="412755"/>
    <lineage>
        <taxon>unclassified sequences</taxon>
        <taxon>metagenomes</taxon>
        <taxon>ecological metagenomes</taxon>
    </lineage>
</organism>
<dbReference type="AlphaFoldDB" id="X0TM22"/>